<accession>A0ACC0JTZ0</accession>
<organism evidence="1 2">
    <name type="scientific">Choristoneura fumiferana</name>
    <name type="common">Spruce budworm moth</name>
    <name type="synonym">Archips fumiferana</name>
    <dbReference type="NCBI Taxonomy" id="7141"/>
    <lineage>
        <taxon>Eukaryota</taxon>
        <taxon>Metazoa</taxon>
        <taxon>Ecdysozoa</taxon>
        <taxon>Arthropoda</taxon>
        <taxon>Hexapoda</taxon>
        <taxon>Insecta</taxon>
        <taxon>Pterygota</taxon>
        <taxon>Neoptera</taxon>
        <taxon>Endopterygota</taxon>
        <taxon>Lepidoptera</taxon>
        <taxon>Glossata</taxon>
        <taxon>Ditrysia</taxon>
        <taxon>Tortricoidea</taxon>
        <taxon>Tortricidae</taxon>
        <taxon>Tortricinae</taxon>
        <taxon>Choristoneura</taxon>
    </lineage>
</organism>
<protein>
    <submittedName>
        <fullName evidence="1">Uncharacterized protein</fullName>
    </submittedName>
</protein>
<evidence type="ECO:0000313" key="1">
    <source>
        <dbReference type="EMBL" id="KAI8427472.1"/>
    </source>
</evidence>
<evidence type="ECO:0000313" key="2">
    <source>
        <dbReference type="Proteomes" id="UP001064048"/>
    </source>
</evidence>
<dbReference type="EMBL" id="CM046103">
    <property type="protein sequence ID" value="KAI8427472.1"/>
    <property type="molecule type" value="Genomic_DNA"/>
</dbReference>
<proteinExistence type="predicted"/>
<keyword evidence="2" id="KW-1185">Reference proteome</keyword>
<comment type="caution">
    <text evidence="1">The sequence shown here is derived from an EMBL/GenBank/DDBJ whole genome shotgun (WGS) entry which is preliminary data.</text>
</comment>
<reference evidence="1 2" key="1">
    <citation type="journal article" date="2022" name="Genome Biol. Evol.">
        <title>The Spruce Budworm Genome: Reconstructing the Evolutionary History of Antifreeze Proteins.</title>
        <authorList>
            <person name="Beliveau C."/>
            <person name="Gagne P."/>
            <person name="Picq S."/>
            <person name="Vernygora O."/>
            <person name="Keeling C.I."/>
            <person name="Pinkney K."/>
            <person name="Doucet D."/>
            <person name="Wen F."/>
            <person name="Johnston J.S."/>
            <person name="Maaroufi H."/>
            <person name="Boyle B."/>
            <person name="Laroche J."/>
            <person name="Dewar K."/>
            <person name="Juretic N."/>
            <person name="Blackburn G."/>
            <person name="Nisole A."/>
            <person name="Brunet B."/>
            <person name="Brandao M."/>
            <person name="Lumley L."/>
            <person name="Duan J."/>
            <person name="Quan G."/>
            <person name="Lucarotti C.J."/>
            <person name="Roe A.D."/>
            <person name="Sperling F.A.H."/>
            <person name="Levesque R.C."/>
            <person name="Cusson M."/>
        </authorList>
    </citation>
    <scope>NUCLEOTIDE SEQUENCE [LARGE SCALE GENOMIC DNA]</scope>
    <source>
        <strain evidence="1">Glfc:IPQL:Cfum</strain>
    </source>
</reference>
<name>A0ACC0JTZ0_CHOFU</name>
<gene>
    <name evidence="1" type="ORF">MSG28_002005</name>
</gene>
<dbReference type="Proteomes" id="UP001064048">
    <property type="component" value="Chromosome 3"/>
</dbReference>
<sequence length="429" mass="49313">MKPEETSKEEENKADTASEAPVSGDVIGDTAYSERFVLKILLKLANLDTLKDEIKEKSFEDDLCTLWDMTAERDVVLFLQKHEILNLFYFALPVIETPRIIEIIVGIIGNLSCHKDVVATLMKMDNFLNLLLGYMKADDSLVLIQVLRLINSNLFLAHDKDVAIWMNLFPKIDYASTLYFILKNSSNKELLVTALENFNTLCSYCNTEKTRTVFFTHFLKKEAMESLAAGFTEIIVNKRDSCEQDELERVLVITFQIILNLVGFDKSQEIYSETNDCVTTMISQALCYYEKKLINQKEIDSDVIDILDSSITIVNVLKITCESDKYFKACQKMWRAVSLIMKNNKNGNNFEEDDREELTEYTKKMVNPLATLMCVYMRTCSEEALEKILDELGEECEKIVNSVKDKEIQTEVSKRTANFRTRLKENVDS</sequence>